<protein>
    <submittedName>
        <fullName evidence="2">Uncharacterized protein</fullName>
    </submittedName>
</protein>
<dbReference type="AlphaFoldDB" id="A0A1Y2FW33"/>
<evidence type="ECO:0000313" key="3">
    <source>
        <dbReference type="Proteomes" id="UP000193467"/>
    </source>
</evidence>
<accession>A0A1Y2FW33</accession>
<feature type="transmembrane region" description="Helical" evidence="1">
    <location>
        <begin position="233"/>
        <end position="252"/>
    </location>
</feature>
<evidence type="ECO:0000256" key="1">
    <source>
        <dbReference type="SAM" id="Phobius"/>
    </source>
</evidence>
<reference evidence="2 3" key="1">
    <citation type="submission" date="2016-07" db="EMBL/GenBank/DDBJ databases">
        <title>Pervasive Adenine N6-methylation of Active Genes in Fungi.</title>
        <authorList>
            <consortium name="DOE Joint Genome Institute"/>
            <person name="Mondo S.J."/>
            <person name="Dannebaum R.O."/>
            <person name="Kuo R.C."/>
            <person name="Labutti K."/>
            <person name="Haridas S."/>
            <person name="Kuo A."/>
            <person name="Salamov A."/>
            <person name="Ahrendt S.R."/>
            <person name="Lipzen A."/>
            <person name="Sullivan W."/>
            <person name="Andreopoulos W.B."/>
            <person name="Clum A."/>
            <person name="Lindquist E."/>
            <person name="Daum C."/>
            <person name="Ramamoorthy G.K."/>
            <person name="Gryganskyi A."/>
            <person name="Culley D."/>
            <person name="Magnuson J.K."/>
            <person name="James T.Y."/>
            <person name="O'Malley M.A."/>
            <person name="Stajich J.E."/>
            <person name="Spatafora J.W."/>
            <person name="Visel A."/>
            <person name="Grigoriev I.V."/>
        </authorList>
    </citation>
    <scope>NUCLEOTIDE SEQUENCE [LARGE SCALE GENOMIC DNA]</scope>
    <source>
        <strain evidence="2 3">62-1032</strain>
    </source>
</reference>
<name>A0A1Y2FW33_9BASI</name>
<proteinExistence type="predicted"/>
<dbReference type="EMBL" id="MCGR01000011">
    <property type="protein sequence ID" value="ORY88213.1"/>
    <property type="molecule type" value="Genomic_DNA"/>
</dbReference>
<keyword evidence="3" id="KW-1185">Reference proteome</keyword>
<evidence type="ECO:0000313" key="2">
    <source>
        <dbReference type="EMBL" id="ORY88213.1"/>
    </source>
</evidence>
<keyword evidence="1" id="KW-0472">Membrane</keyword>
<sequence length="253" mass="26490">MSVTLKQVQGTSCTGNKQLQWSNLPASLQVGPASGRTRLAFGTNNVVNPPSVGFISGTQYNRFGTTLFIDYWTMKYAWAGTGTGRYISVSGTLTNANGYQTATTTNSFVVSEPVVPTMCYFNLNAFGAMLNGAKMAGAFSRTQARMQVSSYGRTNNGNVYLLNALFVGNLASGPTVFAAGVNTTNTASDDLSTAFPDFDFSEMGDASLSNLTLPAEQPAELAQSSTSGAARTGSRFAVLLGALLAVLAAMLAL</sequence>
<keyword evidence="1" id="KW-0812">Transmembrane</keyword>
<comment type="caution">
    <text evidence="2">The sequence shown here is derived from an EMBL/GenBank/DDBJ whole genome shotgun (WGS) entry which is preliminary data.</text>
</comment>
<dbReference type="InParanoid" id="A0A1Y2FW33"/>
<organism evidence="2 3">
    <name type="scientific">Leucosporidium creatinivorum</name>
    <dbReference type="NCBI Taxonomy" id="106004"/>
    <lineage>
        <taxon>Eukaryota</taxon>
        <taxon>Fungi</taxon>
        <taxon>Dikarya</taxon>
        <taxon>Basidiomycota</taxon>
        <taxon>Pucciniomycotina</taxon>
        <taxon>Microbotryomycetes</taxon>
        <taxon>Leucosporidiales</taxon>
        <taxon>Leucosporidium</taxon>
    </lineage>
</organism>
<dbReference type="Proteomes" id="UP000193467">
    <property type="component" value="Unassembled WGS sequence"/>
</dbReference>
<keyword evidence="1" id="KW-1133">Transmembrane helix</keyword>
<gene>
    <name evidence="2" type="ORF">BCR35DRAFT_351051</name>
</gene>